<accession>A0A921MQ33</accession>
<dbReference type="PANTHER" id="PTHR37841">
    <property type="entry name" value="GLR2918 PROTEIN"/>
    <property type="match status" value="1"/>
</dbReference>
<evidence type="ECO:0000256" key="1">
    <source>
        <dbReference type="SAM" id="MobiDB-lite"/>
    </source>
</evidence>
<dbReference type="InterPro" id="IPR032774">
    <property type="entry name" value="WG_beta_rep"/>
</dbReference>
<dbReference type="PANTHER" id="PTHR37841:SF1">
    <property type="entry name" value="DUF3298 DOMAIN-CONTAINING PROTEIN"/>
    <property type="match status" value="1"/>
</dbReference>
<dbReference type="SUPFAM" id="SSF69360">
    <property type="entry name" value="Cell wall binding repeat"/>
    <property type="match status" value="1"/>
</dbReference>
<dbReference type="RefSeq" id="WP_273305475.1">
    <property type="nucleotide sequence ID" value="NZ_DYUD01000011.1"/>
</dbReference>
<feature type="compositionally biased region" description="Low complexity" evidence="1">
    <location>
        <begin position="407"/>
        <end position="419"/>
    </location>
</feature>
<organism evidence="2 3">
    <name type="scientific">Barnesiella viscericola</name>
    <dbReference type="NCBI Taxonomy" id="397865"/>
    <lineage>
        <taxon>Bacteria</taxon>
        <taxon>Pseudomonadati</taxon>
        <taxon>Bacteroidota</taxon>
        <taxon>Bacteroidia</taxon>
        <taxon>Bacteroidales</taxon>
        <taxon>Barnesiellaceae</taxon>
        <taxon>Barnesiella</taxon>
    </lineage>
</organism>
<reference evidence="2" key="2">
    <citation type="submission" date="2021-09" db="EMBL/GenBank/DDBJ databases">
        <authorList>
            <person name="Gilroy R."/>
        </authorList>
    </citation>
    <scope>NUCLEOTIDE SEQUENCE</scope>
    <source>
        <strain evidence="2">CHK121-7720</strain>
    </source>
</reference>
<evidence type="ECO:0000313" key="2">
    <source>
        <dbReference type="EMBL" id="HJG88437.1"/>
    </source>
</evidence>
<reference evidence="2" key="1">
    <citation type="journal article" date="2021" name="PeerJ">
        <title>Extensive microbial diversity within the chicken gut microbiome revealed by metagenomics and culture.</title>
        <authorList>
            <person name="Gilroy R."/>
            <person name="Ravi A."/>
            <person name="Getino M."/>
            <person name="Pursley I."/>
            <person name="Horton D.L."/>
            <person name="Alikhan N.F."/>
            <person name="Baker D."/>
            <person name="Gharbi K."/>
            <person name="Hall N."/>
            <person name="Watson M."/>
            <person name="Adriaenssens E.M."/>
            <person name="Foster-Nyarko E."/>
            <person name="Jarju S."/>
            <person name="Secka A."/>
            <person name="Antonio M."/>
            <person name="Oren A."/>
            <person name="Chaudhuri R.R."/>
            <person name="La Ragione R."/>
            <person name="Hildebrand F."/>
            <person name="Pallen M.J."/>
        </authorList>
    </citation>
    <scope>NUCLEOTIDE SEQUENCE</scope>
    <source>
        <strain evidence="2">CHK121-7720</strain>
    </source>
</reference>
<dbReference type="EMBL" id="DYUD01000011">
    <property type="protein sequence ID" value="HJG88437.1"/>
    <property type="molecule type" value="Genomic_DNA"/>
</dbReference>
<sequence>MKHTTIWARLLLGSVTVITLLSACGGGKKQEKIEITPYILNLHLKYSFIDNFEGGLARVMMKTKTESGRETGVFGCIDEEGHEVIPCIYESVYIEPGGVLVSPKEGNNKLFVYRNGAMQEFPVPDGLEPQGGFYEGRARVHDEDFNYGYIDTEGNLVVPCRYNSADDFSEGLAVVEQNWRKGYIDVDGNEVTPLIYWNAMDFYNGLGCVQNEEGLYGYVDATGREVIPCQFESADFFYGDVAPVCLDGSYGLIDKTGKFVSATRYKSMGVCTSNLFYYGEDGLYGFVDARQNVLTPARYNKIDNCREGMVAVAQQGKYGFVNEKGEEVIPCIYSRVNWFDQGFARVARNGRVGYIDKTGREIFLLPSNSFSSASRSGFGVFCFESGGEVFIFDEEGNRLDSNGLETPGVASAGSDASAGSGAGGGSGVVVVPSVSVPASTGSSQSDPSRRVEWEIRRNRAIEELARLQVKLIEDPNSAYIKHNIQTQQNIINTCNEMIATYQ</sequence>
<feature type="region of interest" description="Disordered" evidence="1">
    <location>
        <begin position="402"/>
        <end position="424"/>
    </location>
</feature>
<comment type="caution">
    <text evidence="2">The sequence shown here is derived from an EMBL/GenBank/DDBJ whole genome shotgun (WGS) entry which is preliminary data.</text>
</comment>
<dbReference type="AlphaFoldDB" id="A0A921MQ33"/>
<proteinExistence type="predicted"/>
<evidence type="ECO:0000313" key="3">
    <source>
        <dbReference type="Proteomes" id="UP000757103"/>
    </source>
</evidence>
<dbReference type="Pfam" id="PF14903">
    <property type="entry name" value="WG_beta_rep"/>
    <property type="match status" value="5"/>
</dbReference>
<name>A0A921MQ33_9BACT</name>
<dbReference type="PROSITE" id="PS51257">
    <property type="entry name" value="PROKAR_LIPOPROTEIN"/>
    <property type="match status" value="1"/>
</dbReference>
<protein>
    <submittedName>
        <fullName evidence="2">WG repeat-containing protein</fullName>
    </submittedName>
</protein>
<gene>
    <name evidence="2" type="ORF">K8U91_03020</name>
</gene>
<dbReference type="Proteomes" id="UP000757103">
    <property type="component" value="Unassembled WGS sequence"/>
</dbReference>